<dbReference type="GO" id="GO:0005524">
    <property type="term" value="F:ATP binding"/>
    <property type="evidence" value="ECO:0007669"/>
    <property type="project" value="UniProtKB-UniRule"/>
</dbReference>
<comment type="catalytic activity">
    <reaction evidence="6">
        <text>[E1 NEDD8-activating enzyme]-S-[NEDD8 protein]-yl-L-cysteine + [E2 NEDD8-conjugating enzyme]-L-cysteine = [E1 NEDD8-activating enzyme]-L-cysteine + [E2 NEDD8-conjugating enzyme]-S-[NEDD8-protein]-yl-L-cysteine.</text>
        <dbReference type="EC" id="2.3.2.34"/>
    </reaction>
</comment>
<evidence type="ECO:0000256" key="9">
    <source>
        <dbReference type="PROSITE-ProRule" id="PRU10133"/>
    </source>
</evidence>
<evidence type="ECO:0000256" key="6">
    <source>
        <dbReference type="ARBA" id="ARBA00043698"/>
    </source>
</evidence>
<evidence type="ECO:0000259" key="12">
    <source>
        <dbReference type="PROSITE" id="PS50127"/>
    </source>
</evidence>
<dbReference type="Pfam" id="PF00179">
    <property type="entry name" value="UQ_con"/>
    <property type="match status" value="1"/>
</dbReference>
<comment type="similarity">
    <text evidence="10">Belongs to the ubiquitin-conjugating enzyme family.</text>
</comment>
<dbReference type="InterPro" id="IPR050113">
    <property type="entry name" value="Ub_conjugating_enzyme"/>
</dbReference>
<dbReference type="OrthoDB" id="10249039at2759"/>
<evidence type="ECO:0000256" key="1">
    <source>
        <dbReference type="ARBA" id="ARBA00005032"/>
    </source>
</evidence>
<keyword evidence="5 10" id="KW-0067">ATP-binding</keyword>
<keyword evidence="14" id="KW-1185">Reference proteome</keyword>
<evidence type="ECO:0000256" key="11">
    <source>
        <dbReference type="SAM" id="MobiDB-lite"/>
    </source>
</evidence>
<reference evidence="13 14" key="1">
    <citation type="submission" date="2020-04" db="EMBL/GenBank/DDBJ databases">
        <authorList>
            <person name="Wallbank WR R."/>
            <person name="Pardo Diaz C."/>
            <person name="Kozak K."/>
            <person name="Martin S."/>
            <person name="Jiggins C."/>
            <person name="Moest M."/>
            <person name="Warren A I."/>
            <person name="Byers J.R.P. K."/>
            <person name="Montejo-Kovacevich G."/>
            <person name="Yen C E."/>
        </authorList>
    </citation>
    <scope>NUCLEOTIDE SEQUENCE [LARGE SCALE GENOMIC DNA]</scope>
</reference>
<name>A0A8S1B928_ARCPL</name>
<dbReference type="SUPFAM" id="SSF54495">
    <property type="entry name" value="UBC-like"/>
    <property type="match status" value="1"/>
</dbReference>
<feature type="region of interest" description="Disordered" evidence="11">
    <location>
        <begin position="1"/>
        <end position="28"/>
    </location>
</feature>
<dbReference type="InterPro" id="IPR023313">
    <property type="entry name" value="UBQ-conjugating_AS"/>
</dbReference>
<accession>A0A8S1B928</accession>
<feature type="active site" description="Glycyl thioester intermediate" evidence="9">
    <location>
        <position position="111"/>
    </location>
</feature>
<gene>
    <name evidence="13" type="ORF">APLA_LOCUS14637</name>
</gene>
<dbReference type="PROSITE" id="PS50127">
    <property type="entry name" value="UBC_2"/>
    <property type="match status" value="1"/>
</dbReference>
<evidence type="ECO:0000256" key="2">
    <source>
        <dbReference type="ARBA" id="ARBA00022679"/>
    </source>
</evidence>
<dbReference type="PROSITE" id="PS00183">
    <property type="entry name" value="UBC_1"/>
    <property type="match status" value="1"/>
</dbReference>
<dbReference type="AlphaFoldDB" id="A0A8S1B928"/>
<dbReference type="Proteomes" id="UP000494106">
    <property type="component" value="Unassembled WGS sequence"/>
</dbReference>
<evidence type="ECO:0000256" key="3">
    <source>
        <dbReference type="ARBA" id="ARBA00022741"/>
    </source>
</evidence>
<proteinExistence type="inferred from homology"/>
<feature type="domain" description="UBC core" evidence="12">
    <location>
        <begin position="29"/>
        <end position="173"/>
    </location>
</feature>
<dbReference type="InterPro" id="IPR016135">
    <property type="entry name" value="UBQ-conjugating_enzyme/RWD"/>
</dbReference>
<evidence type="ECO:0000256" key="7">
    <source>
        <dbReference type="ARBA" id="ARBA00044047"/>
    </source>
</evidence>
<dbReference type="GO" id="GO:0061654">
    <property type="term" value="F:NEDD8 conjugating enzyme activity"/>
    <property type="evidence" value="ECO:0007669"/>
    <property type="project" value="UniProtKB-EC"/>
</dbReference>
<evidence type="ECO:0000313" key="13">
    <source>
        <dbReference type="EMBL" id="CAB3254753.1"/>
    </source>
</evidence>
<dbReference type="Gene3D" id="3.10.110.10">
    <property type="entry name" value="Ubiquitin Conjugating Enzyme"/>
    <property type="match status" value="1"/>
</dbReference>
<evidence type="ECO:0000256" key="4">
    <source>
        <dbReference type="ARBA" id="ARBA00022786"/>
    </source>
</evidence>
<comment type="caution">
    <text evidence="13">The sequence shown here is derived from an EMBL/GenBank/DDBJ whole genome shotgun (WGS) entry which is preliminary data.</text>
</comment>
<evidence type="ECO:0000313" key="14">
    <source>
        <dbReference type="Proteomes" id="UP000494106"/>
    </source>
</evidence>
<dbReference type="EMBL" id="CADEBC010000567">
    <property type="protein sequence ID" value="CAB3254753.1"/>
    <property type="molecule type" value="Genomic_DNA"/>
</dbReference>
<evidence type="ECO:0000256" key="10">
    <source>
        <dbReference type="RuleBase" id="RU362109"/>
    </source>
</evidence>
<keyword evidence="2" id="KW-0808">Transferase</keyword>
<sequence length="246" mass="28111">MIKLFSLKQQKKDEEGSARAGGSQKKASAAQLRITKDLNELNLPKTCSTEFPDPDDLLNFKLIICPDEGFYRGGRFVFSFKVGPNYPHEPPKVKCETAVYHPNIDLEGNVCLNILREDWKPVLTVNSIVYGLQYLFLEPNPEDPLNKEAADELQSNRRLFEQHVQRAMRGGQSCFDTPLGCESLRDDIQVRADIGRQGNAHRTRIAYCCYVRSLIASSKNYKVMQMSSERFYTRGNQKTIHNFNKL</sequence>
<dbReference type="CDD" id="cd23794">
    <property type="entry name" value="UBCc_UBE2F_UBE2M"/>
    <property type="match status" value="1"/>
</dbReference>
<organism evidence="13 14">
    <name type="scientific">Arctia plantaginis</name>
    <name type="common">Wood tiger moth</name>
    <name type="synonym">Phalaena plantaginis</name>
    <dbReference type="NCBI Taxonomy" id="874455"/>
    <lineage>
        <taxon>Eukaryota</taxon>
        <taxon>Metazoa</taxon>
        <taxon>Ecdysozoa</taxon>
        <taxon>Arthropoda</taxon>
        <taxon>Hexapoda</taxon>
        <taxon>Insecta</taxon>
        <taxon>Pterygota</taxon>
        <taxon>Neoptera</taxon>
        <taxon>Endopterygota</taxon>
        <taxon>Lepidoptera</taxon>
        <taxon>Glossata</taxon>
        <taxon>Ditrysia</taxon>
        <taxon>Noctuoidea</taxon>
        <taxon>Erebidae</taxon>
        <taxon>Arctiinae</taxon>
        <taxon>Arctia</taxon>
    </lineage>
</organism>
<evidence type="ECO:0000256" key="8">
    <source>
        <dbReference type="ARBA" id="ARBA00079113"/>
    </source>
</evidence>
<dbReference type="SMART" id="SM00212">
    <property type="entry name" value="UBCc"/>
    <property type="match status" value="1"/>
</dbReference>
<dbReference type="InterPro" id="IPR000608">
    <property type="entry name" value="UBC"/>
</dbReference>
<dbReference type="EC" id="2.3.2.34" evidence="7"/>
<evidence type="ECO:0000256" key="5">
    <source>
        <dbReference type="ARBA" id="ARBA00022840"/>
    </source>
</evidence>
<dbReference type="PANTHER" id="PTHR24067">
    <property type="entry name" value="UBIQUITIN-CONJUGATING ENZYME E2"/>
    <property type="match status" value="1"/>
</dbReference>
<keyword evidence="3 10" id="KW-0547">Nucleotide-binding</keyword>
<comment type="pathway">
    <text evidence="1">Protein modification; protein neddylation.</text>
</comment>
<dbReference type="FunFam" id="3.10.110.10:FF:000239">
    <property type="entry name" value="NEDD8-conjugating enzyme Ubc12"/>
    <property type="match status" value="1"/>
</dbReference>
<keyword evidence="4 10" id="KW-0833">Ubl conjugation pathway</keyword>
<protein>
    <recommendedName>
        <fullName evidence="7">E2 NEDD8-conjugating enzyme</fullName>
        <ecNumber evidence="7">2.3.2.34</ecNumber>
    </recommendedName>
    <alternativeName>
        <fullName evidence="8">NEDD8 carrier protein</fullName>
    </alternativeName>
</protein>